<dbReference type="OrthoDB" id="9804503at2"/>
<dbReference type="Pfam" id="PF00033">
    <property type="entry name" value="Cytochrome_B"/>
    <property type="match status" value="1"/>
</dbReference>
<feature type="transmembrane region" description="Helical" evidence="1">
    <location>
        <begin position="361"/>
        <end position="378"/>
    </location>
</feature>
<dbReference type="PROSITE" id="PS51002">
    <property type="entry name" value="CYTB_NTER"/>
    <property type="match status" value="1"/>
</dbReference>
<evidence type="ECO:0000313" key="4">
    <source>
        <dbReference type="Proteomes" id="UP000006250"/>
    </source>
</evidence>
<dbReference type="GO" id="GO:0009055">
    <property type="term" value="F:electron transfer activity"/>
    <property type="evidence" value="ECO:0007669"/>
    <property type="project" value="InterPro"/>
</dbReference>
<reference evidence="3 4" key="1">
    <citation type="submission" date="2010-08" db="EMBL/GenBank/DDBJ databases">
        <title>The draft genome of Desulfovibrio fructosovorans JJ.</title>
        <authorList>
            <consortium name="US DOE Joint Genome Institute (JGI-PGF)"/>
            <person name="Lucas S."/>
            <person name="Copeland A."/>
            <person name="Lapidus A."/>
            <person name="Cheng J.-F."/>
            <person name="Bruce D."/>
            <person name="Goodwin L."/>
            <person name="Pitluck S."/>
            <person name="Land M.L."/>
            <person name="Hauser L."/>
            <person name="Chang Y.-J."/>
            <person name="Jeffries C."/>
            <person name="Wall J.D."/>
            <person name="Stahl D.A."/>
            <person name="Arkin A.P."/>
            <person name="Dehal P."/>
            <person name="Stolyar S.M."/>
            <person name="Hazen T.C."/>
            <person name="Woyke T.J."/>
        </authorList>
    </citation>
    <scope>NUCLEOTIDE SEQUENCE [LARGE SCALE GENOMIC DNA]</scope>
    <source>
        <strain evidence="3 4">JJ</strain>
    </source>
</reference>
<evidence type="ECO:0000259" key="2">
    <source>
        <dbReference type="PROSITE" id="PS51002"/>
    </source>
</evidence>
<dbReference type="eggNOG" id="COG1290">
    <property type="taxonomic scope" value="Bacteria"/>
</dbReference>
<dbReference type="GO" id="GO:0016491">
    <property type="term" value="F:oxidoreductase activity"/>
    <property type="evidence" value="ECO:0007669"/>
    <property type="project" value="InterPro"/>
</dbReference>
<dbReference type="InterPro" id="IPR036150">
    <property type="entry name" value="Cyt_b/b6_C_sf"/>
</dbReference>
<feature type="transmembrane region" description="Helical" evidence="1">
    <location>
        <begin position="284"/>
        <end position="303"/>
    </location>
</feature>
<keyword evidence="1" id="KW-1133">Transmembrane helix</keyword>
<dbReference type="InterPro" id="IPR005797">
    <property type="entry name" value="Cyt_b/b6_N"/>
</dbReference>
<proteinExistence type="predicted"/>
<dbReference type="InterPro" id="IPR016174">
    <property type="entry name" value="Di-haem_cyt_TM"/>
</dbReference>
<dbReference type="STRING" id="596151.DesfrDRAFT_0649"/>
<feature type="transmembrane region" description="Helical" evidence="1">
    <location>
        <begin position="226"/>
        <end position="248"/>
    </location>
</feature>
<dbReference type="Gene3D" id="1.20.810.10">
    <property type="entry name" value="Cytochrome Bc1 Complex, Chain C"/>
    <property type="match status" value="1"/>
</dbReference>
<feature type="transmembrane region" description="Helical" evidence="1">
    <location>
        <begin position="32"/>
        <end position="55"/>
    </location>
</feature>
<name>E1JSR0_SOLFR</name>
<evidence type="ECO:0000256" key="1">
    <source>
        <dbReference type="SAM" id="Phobius"/>
    </source>
</evidence>
<evidence type="ECO:0000313" key="3">
    <source>
        <dbReference type="EMBL" id="EFL52543.1"/>
    </source>
</evidence>
<dbReference type="SUPFAM" id="SSF81648">
    <property type="entry name" value="a domain/subunit of cytochrome bc1 complex (Ubiquinol-cytochrome c reductase)"/>
    <property type="match status" value="1"/>
</dbReference>
<keyword evidence="1" id="KW-0812">Transmembrane</keyword>
<feature type="transmembrane region" description="Helical" evidence="1">
    <location>
        <begin position="177"/>
        <end position="202"/>
    </location>
</feature>
<feature type="transmembrane region" description="Helical" evidence="1">
    <location>
        <begin position="140"/>
        <end position="157"/>
    </location>
</feature>
<dbReference type="PANTHER" id="PTHR19271:SF16">
    <property type="entry name" value="CYTOCHROME B"/>
    <property type="match status" value="1"/>
</dbReference>
<keyword evidence="1" id="KW-0472">Membrane</keyword>
<dbReference type="InterPro" id="IPR027387">
    <property type="entry name" value="Cytb/b6-like_sf"/>
</dbReference>
<feature type="transmembrane region" description="Helical" evidence="1">
    <location>
        <begin position="113"/>
        <end position="135"/>
    </location>
</feature>
<comment type="caution">
    <text evidence="3">The sequence shown here is derived from an EMBL/GenBank/DDBJ whole genome shotgun (WGS) entry which is preliminary data.</text>
</comment>
<accession>E1JSR0</accession>
<dbReference type="GO" id="GO:0022904">
    <property type="term" value="P:respiratory electron transport chain"/>
    <property type="evidence" value="ECO:0007669"/>
    <property type="project" value="InterPro"/>
</dbReference>
<protein>
    <submittedName>
        <fullName evidence="3">Cytochrome b/b6 domain protein</fullName>
    </submittedName>
</protein>
<feature type="transmembrane region" description="Helical" evidence="1">
    <location>
        <begin position="390"/>
        <end position="411"/>
    </location>
</feature>
<feature type="transmembrane region" description="Helical" evidence="1">
    <location>
        <begin position="87"/>
        <end position="107"/>
    </location>
</feature>
<dbReference type="RefSeq" id="WP_005991058.1">
    <property type="nucleotide sequence ID" value="NZ_AECZ01000003.1"/>
</dbReference>
<feature type="domain" description="Cytochrome b/b6 N-terminal region profile" evidence="2">
    <location>
        <begin position="1"/>
        <end position="212"/>
    </location>
</feature>
<dbReference type="GO" id="GO:0016020">
    <property type="term" value="C:membrane"/>
    <property type="evidence" value="ECO:0007669"/>
    <property type="project" value="InterPro"/>
</dbReference>
<dbReference type="PANTHER" id="PTHR19271">
    <property type="entry name" value="CYTOCHROME B"/>
    <property type="match status" value="1"/>
</dbReference>
<dbReference type="AlphaFoldDB" id="E1JSR0"/>
<feature type="transmembrane region" description="Helical" evidence="1">
    <location>
        <begin position="323"/>
        <end position="341"/>
    </location>
</feature>
<gene>
    <name evidence="3" type="ORF">DesfrDRAFT_0649</name>
</gene>
<keyword evidence="4" id="KW-1185">Reference proteome</keyword>
<dbReference type="EMBL" id="AECZ01000003">
    <property type="protein sequence ID" value="EFL52543.1"/>
    <property type="molecule type" value="Genomic_DNA"/>
</dbReference>
<organism evidence="3 4">
    <name type="scientific">Solidesulfovibrio fructosivorans JJ]</name>
    <dbReference type="NCBI Taxonomy" id="596151"/>
    <lineage>
        <taxon>Bacteria</taxon>
        <taxon>Pseudomonadati</taxon>
        <taxon>Thermodesulfobacteriota</taxon>
        <taxon>Desulfovibrionia</taxon>
        <taxon>Desulfovibrionales</taxon>
        <taxon>Desulfovibrionaceae</taxon>
        <taxon>Solidesulfovibrio</taxon>
    </lineage>
</organism>
<dbReference type="Proteomes" id="UP000006250">
    <property type="component" value="Unassembled WGS sequence"/>
</dbReference>
<sequence length="430" mass="45818">MASSRKSVTDLILHLHPPSVPAATLRFRLSFGLGGMAVTLAGLLFVTGLLLLLAYRPETDAAYGSILVITREVPFGPFVRNIHHASANLLVAVALLHLFRVAATGAFGPGRRLNWIIGLALLALVLAANFTGYLLPWDQLAYWAVTICTSMLSYVPLGGQWLLELFRGGTDIGQPTLANFFVLHVAAVPGLLIAFSFWHFWLVRRAGGLVRSGEEGGPRLPTVPHLLAREAAVGLSLIAFVLLVAMVWDAPLLAQANPALSPNPAKAPWYFQGFQELLLHLDPVFAVCIWPLLGAAALLAVPFWPGSALPPGDWFGSPRGRRLAAGMFAAGLLLTTGVILLDNFLPVAAGPSGSAWITRGLLPTFLVLAVFAGAYRLLVKTWGAPRAEAVMACLCLALAGLVVCTVVGVWFRGPEMRLVWPLAQGGASTP</sequence>
<dbReference type="SUPFAM" id="SSF81342">
    <property type="entry name" value="Transmembrane di-heme cytochromes"/>
    <property type="match status" value="1"/>
</dbReference>